<reference evidence="9 10" key="1">
    <citation type="submission" date="2024-10" db="EMBL/GenBank/DDBJ databases">
        <title>The Natural Products Discovery Center: Release of the First 8490 Sequenced Strains for Exploring Actinobacteria Biosynthetic Diversity.</title>
        <authorList>
            <person name="Kalkreuter E."/>
            <person name="Kautsar S.A."/>
            <person name="Yang D."/>
            <person name="Bader C.D."/>
            <person name="Teijaro C.N."/>
            <person name="Fluegel L."/>
            <person name="Davis C.M."/>
            <person name="Simpson J.R."/>
            <person name="Lauterbach L."/>
            <person name="Steele A.D."/>
            <person name="Gui C."/>
            <person name="Meng S."/>
            <person name="Li G."/>
            <person name="Viehrig K."/>
            <person name="Ye F."/>
            <person name="Su P."/>
            <person name="Kiefer A.F."/>
            <person name="Nichols A."/>
            <person name="Cepeda A.J."/>
            <person name="Yan W."/>
            <person name="Fan B."/>
            <person name="Jiang Y."/>
            <person name="Adhikari A."/>
            <person name="Zheng C.-J."/>
            <person name="Schuster L."/>
            <person name="Cowan T.M."/>
            <person name="Smanski M.J."/>
            <person name="Chevrette M.G."/>
            <person name="De Carvalho L.P.S."/>
            <person name="Shen B."/>
        </authorList>
    </citation>
    <scope>NUCLEOTIDE SEQUENCE [LARGE SCALE GENOMIC DNA]</scope>
    <source>
        <strain evidence="9 10">NPDC020602</strain>
    </source>
</reference>
<evidence type="ECO:0000313" key="9">
    <source>
        <dbReference type="EMBL" id="MFI1715075.1"/>
    </source>
</evidence>
<feature type="transmembrane region" description="Helical" evidence="7">
    <location>
        <begin position="182"/>
        <end position="202"/>
    </location>
</feature>
<sequence>MPTFLPASRRVRFSRRARLPHGAPSPWCAEDFRVLFSASVLSTLGTNVSYLAVPMVAVLALDAGPGRVGLLASLSTAAFLLIGLPTGAWVDRMRHRTVLIVADLLRAALLAWIPVAWWLGVLTFGGLCVVVFLSGVATVLFDVASQSVLPRLVEPAVLIPANSALVSLTAAGNVAGRGAGGALVQLLGAPLAVVCAAAGHLGSGLRLLRMARDDAHGAAPEPVATPPEAAETPDGTGLAAPGTAAGTAAGTAPEGPTSHAGTAPERSASPTGTAPEAPASHTGTDPKRSASPTGAAPGRLSGRAPGLRAQIAEGLRHVLGHAELRALALTGAVGNLGTVMVNTMLPVVFPRELGLSAGALGLFWAAGGIGLFLGARCARPLADRFGHGRGLVVVDLCLSPAGLLVPLMDRGAWLWAAGAGWVAFAMRTGAANVLGVSLRQRLTPGDLLGRMNATFRFLLTGSMAVAGALAGAIGAHCSPRTALWAGGALLGLSFLPVLFSPLRRRRELPTGEAPCGSAAPAPRENDAPKK</sequence>
<evidence type="ECO:0000256" key="1">
    <source>
        <dbReference type="ARBA" id="ARBA00004651"/>
    </source>
</evidence>
<feature type="transmembrane region" description="Helical" evidence="7">
    <location>
        <begin position="481"/>
        <end position="499"/>
    </location>
</feature>
<feature type="region of interest" description="Disordered" evidence="6">
    <location>
        <begin position="216"/>
        <end position="303"/>
    </location>
</feature>
<organism evidence="9 10">
    <name type="scientific">Streptomyces litmocidini</name>
    <dbReference type="NCBI Taxonomy" id="67318"/>
    <lineage>
        <taxon>Bacteria</taxon>
        <taxon>Bacillati</taxon>
        <taxon>Actinomycetota</taxon>
        <taxon>Actinomycetes</taxon>
        <taxon>Kitasatosporales</taxon>
        <taxon>Streptomycetaceae</taxon>
        <taxon>Streptomyces</taxon>
    </lineage>
</organism>
<feature type="compositionally biased region" description="Low complexity" evidence="6">
    <location>
        <begin position="218"/>
        <end position="257"/>
    </location>
</feature>
<comment type="caution">
    <text evidence="9">The sequence shown here is derived from an EMBL/GenBank/DDBJ whole genome shotgun (WGS) entry which is preliminary data.</text>
</comment>
<feature type="transmembrane region" description="Helical" evidence="7">
    <location>
        <begin position="413"/>
        <end position="434"/>
    </location>
</feature>
<keyword evidence="4 7" id="KW-1133">Transmembrane helix</keyword>
<dbReference type="Gene3D" id="1.20.1250.20">
    <property type="entry name" value="MFS general substrate transporter like domains"/>
    <property type="match status" value="1"/>
</dbReference>
<dbReference type="InterPro" id="IPR036259">
    <property type="entry name" value="MFS_trans_sf"/>
</dbReference>
<dbReference type="SUPFAM" id="SSF103473">
    <property type="entry name" value="MFS general substrate transporter"/>
    <property type="match status" value="1"/>
</dbReference>
<keyword evidence="3 7" id="KW-0812">Transmembrane</keyword>
<dbReference type="PANTHER" id="PTHR23513:SF6">
    <property type="entry name" value="MAJOR FACILITATOR SUPERFAMILY ASSOCIATED DOMAIN-CONTAINING PROTEIN"/>
    <property type="match status" value="1"/>
</dbReference>
<evidence type="ECO:0000256" key="2">
    <source>
        <dbReference type="ARBA" id="ARBA00022475"/>
    </source>
</evidence>
<dbReference type="CDD" id="cd06173">
    <property type="entry name" value="MFS_MefA_like"/>
    <property type="match status" value="1"/>
</dbReference>
<evidence type="ECO:0000313" key="10">
    <source>
        <dbReference type="Proteomes" id="UP001611339"/>
    </source>
</evidence>
<keyword evidence="2" id="KW-1003">Cell membrane</keyword>
<dbReference type="RefSeq" id="WP_398709720.1">
    <property type="nucleotide sequence ID" value="NZ_JBIRUI010000006.1"/>
</dbReference>
<keyword evidence="5 7" id="KW-0472">Membrane</keyword>
<evidence type="ECO:0000256" key="5">
    <source>
        <dbReference type="ARBA" id="ARBA00023136"/>
    </source>
</evidence>
<dbReference type="PROSITE" id="PS50850">
    <property type="entry name" value="MFS"/>
    <property type="match status" value="1"/>
</dbReference>
<evidence type="ECO:0000256" key="7">
    <source>
        <dbReference type="SAM" id="Phobius"/>
    </source>
</evidence>
<dbReference type="InterPro" id="IPR020846">
    <property type="entry name" value="MFS_dom"/>
</dbReference>
<evidence type="ECO:0000256" key="4">
    <source>
        <dbReference type="ARBA" id="ARBA00022989"/>
    </source>
</evidence>
<feature type="transmembrane region" description="Helical" evidence="7">
    <location>
        <begin position="355"/>
        <end position="378"/>
    </location>
</feature>
<dbReference type="InterPro" id="IPR011701">
    <property type="entry name" value="MFS"/>
</dbReference>
<feature type="region of interest" description="Disordered" evidence="6">
    <location>
        <begin position="509"/>
        <end position="530"/>
    </location>
</feature>
<dbReference type="Pfam" id="PF07690">
    <property type="entry name" value="MFS_1"/>
    <property type="match status" value="1"/>
</dbReference>
<comment type="subcellular location">
    <subcellularLocation>
        <location evidence="1">Cell membrane</location>
        <topology evidence="1">Multi-pass membrane protein</topology>
    </subcellularLocation>
</comment>
<dbReference type="Proteomes" id="UP001611339">
    <property type="component" value="Unassembled WGS sequence"/>
</dbReference>
<keyword evidence="10" id="KW-1185">Reference proteome</keyword>
<accession>A0ABW7U9Z3</accession>
<name>A0ABW7U9Z3_9ACTN</name>
<evidence type="ECO:0000256" key="6">
    <source>
        <dbReference type="SAM" id="MobiDB-lite"/>
    </source>
</evidence>
<dbReference type="EMBL" id="JBIRUI010000006">
    <property type="protein sequence ID" value="MFI1715075.1"/>
    <property type="molecule type" value="Genomic_DNA"/>
</dbReference>
<feature type="transmembrane region" description="Helical" evidence="7">
    <location>
        <begin position="326"/>
        <end position="349"/>
    </location>
</feature>
<feature type="transmembrane region" description="Helical" evidence="7">
    <location>
        <begin position="455"/>
        <end position="475"/>
    </location>
</feature>
<evidence type="ECO:0000259" key="8">
    <source>
        <dbReference type="PROSITE" id="PS50850"/>
    </source>
</evidence>
<dbReference type="PANTHER" id="PTHR23513">
    <property type="entry name" value="INTEGRAL MEMBRANE EFFLUX PROTEIN-RELATED"/>
    <property type="match status" value="1"/>
</dbReference>
<protein>
    <submittedName>
        <fullName evidence="9">MFS transporter</fullName>
    </submittedName>
</protein>
<proteinExistence type="predicted"/>
<evidence type="ECO:0000256" key="3">
    <source>
        <dbReference type="ARBA" id="ARBA00022692"/>
    </source>
</evidence>
<feature type="transmembrane region" description="Helical" evidence="7">
    <location>
        <begin position="390"/>
        <end position="407"/>
    </location>
</feature>
<feature type="transmembrane region" description="Helical" evidence="7">
    <location>
        <begin position="67"/>
        <end position="90"/>
    </location>
</feature>
<feature type="transmembrane region" description="Helical" evidence="7">
    <location>
        <begin position="34"/>
        <end position="61"/>
    </location>
</feature>
<feature type="domain" description="Major facilitator superfamily (MFS) profile" evidence="8">
    <location>
        <begin position="323"/>
        <end position="530"/>
    </location>
</feature>
<gene>
    <name evidence="9" type="ORF">ACH407_16095</name>
</gene>